<accession>A0ABV0KUD1</accession>
<name>A0ABV0KUD1_9CYAN</name>
<gene>
    <name evidence="1" type="ORF">NDI38_30850</name>
</gene>
<keyword evidence="2" id="KW-1185">Reference proteome</keyword>
<evidence type="ECO:0000313" key="1">
    <source>
        <dbReference type="EMBL" id="MEP1062777.1"/>
    </source>
</evidence>
<evidence type="ECO:0008006" key="3">
    <source>
        <dbReference type="Google" id="ProtNLM"/>
    </source>
</evidence>
<evidence type="ECO:0000313" key="2">
    <source>
        <dbReference type="Proteomes" id="UP001476950"/>
    </source>
</evidence>
<reference evidence="1 2" key="1">
    <citation type="submission" date="2022-04" db="EMBL/GenBank/DDBJ databases">
        <title>Positive selection, recombination, and allopatry shape intraspecific diversity of widespread and dominant cyanobacteria.</title>
        <authorList>
            <person name="Wei J."/>
            <person name="Shu W."/>
            <person name="Hu C."/>
        </authorList>
    </citation>
    <scope>NUCLEOTIDE SEQUENCE [LARGE SCALE GENOMIC DNA]</scope>
    <source>
        <strain evidence="1 2">AS-A4</strain>
    </source>
</reference>
<dbReference type="Proteomes" id="UP001476950">
    <property type="component" value="Unassembled WGS sequence"/>
</dbReference>
<organism evidence="1 2">
    <name type="scientific">Stenomitos frigidus AS-A4</name>
    <dbReference type="NCBI Taxonomy" id="2933935"/>
    <lineage>
        <taxon>Bacteria</taxon>
        <taxon>Bacillati</taxon>
        <taxon>Cyanobacteriota</taxon>
        <taxon>Cyanophyceae</taxon>
        <taxon>Leptolyngbyales</taxon>
        <taxon>Leptolyngbyaceae</taxon>
        <taxon>Stenomitos</taxon>
    </lineage>
</organism>
<sequence>MAAASPQTVSLARQNSACAYPCTNQSQLFKRPIRNTAYRYRLAGVTPETLLQGLWALAQAKPGMLEEVIDEAKVYHARRARAREFKSAINRVFTSVAIVLLQLKHL</sequence>
<comment type="caution">
    <text evidence="1">The sequence shown here is derived from an EMBL/GenBank/DDBJ whole genome shotgun (WGS) entry which is preliminary data.</text>
</comment>
<proteinExistence type="predicted"/>
<protein>
    <recommendedName>
        <fullName evidence="3">Transposase</fullName>
    </recommendedName>
</protein>
<dbReference type="EMBL" id="JAMPLM010000090">
    <property type="protein sequence ID" value="MEP1062777.1"/>
    <property type="molecule type" value="Genomic_DNA"/>
</dbReference>